<dbReference type="RefSeq" id="XP_030750685.1">
    <property type="nucleotide sequence ID" value="XM_030894825.1"/>
</dbReference>
<gene>
    <name evidence="4" type="primary">LOC115878353</name>
</gene>
<dbReference type="KEGG" id="soy:115878353"/>
<sequence>MKFLVIAAVALCASANAKIILKGPSGIITPQGPIGPDGRGAGAAGGWGGGWGGAGGWEGGAGRWGGDDGRWDGDDGQWRGDGDDGQWRGDGGAGGAKIILKGPSGIITSKGPIGPSGIGAGGAGGWEGAGAWNGGGYDDGQYRGEGAWNGGGRWGGDDGQYRGEGAWNGGWGGDDGQYRGEGGWQGGWEGEGSWGGDDGSYHGEGEGTAAGVIRYDGYQGEVEIIGARAAPANIIPAGSTQAASLRAAITANIPPPGHYHAEVTRYTRVVYPNIGNIRTINGEVQVLIPPFTRKWQ</sequence>
<feature type="region of interest" description="Disordered" evidence="1">
    <location>
        <begin position="65"/>
        <end position="95"/>
    </location>
</feature>
<evidence type="ECO:0000256" key="2">
    <source>
        <dbReference type="SAM" id="SignalP"/>
    </source>
</evidence>
<feature type="signal peptide" evidence="2">
    <location>
        <begin position="1"/>
        <end position="17"/>
    </location>
</feature>
<evidence type="ECO:0000313" key="3">
    <source>
        <dbReference type="Proteomes" id="UP000504635"/>
    </source>
</evidence>
<dbReference type="OrthoDB" id="6782947at2759"/>
<keyword evidence="2" id="KW-0732">Signal</keyword>
<reference evidence="4" key="1">
    <citation type="submission" date="2025-08" db="UniProtKB">
        <authorList>
            <consortium name="RefSeq"/>
        </authorList>
    </citation>
    <scope>IDENTIFICATION</scope>
    <source>
        <tissue evidence="4">Gonads</tissue>
    </source>
</reference>
<dbReference type="AlphaFoldDB" id="A0A6J2XIE3"/>
<protein>
    <submittedName>
        <fullName evidence="4">Glycine-rich cell wall structural protein 2-like isoform X1</fullName>
    </submittedName>
</protein>
<feature type="chain" id="PRO_5026825060" evidence="2">
    <location>
        <begin position="18"/>
        <end position="296"/>
    </location>
</feature>
<name>A0A6J2XIE3_SITOR</name>
<evidence type="ECO:0000256" key="1">
    <source>
        <dbReference type="SAM" id="MobiDB-lite"/>
    </source>
</evidence>
<dbReference type="Proteomes" id="UP000504635">
    <property type="component" value="Unplaced"/>
</dbReference>
<proteinExistence type="predicted"/>
<organism evidence="3 4">
    <name type="scientific">Sitophilus oryzae</name>
    <name type="common">Rice weevil</name>
    <name type="synonym">Curculio oryzae</name>
    <dbReference type="NCBI Taxonomy" id="7048"/>
    <lineage>
        <taxon>Eukaryota</taxon>
        <taxon>Metazoa</taxon>
        <taxon>Ecdysozoa</taxon>
        <taxon>Arthropoda</taxon>
        <taxon>Hexapoda</taxon>
        <taxon>Insecta</taxon>
        <taxon>Pterygota</taxon>
        <taxon>Neoptera</taxon>
        <taxon>Endopterygota</taxon>
        <taxon>Coleoptera</taxon>
        <taxon>Polyphaga</taxon>
        <taxon>Cucujiformia</taxon>
        <taxon>Curculionidae</taxon>
        <taxon>Dryophthorinae</taxon>
        <taxon>Sitophilus</taxon>
    </lineage>
</organism>
<dbReference type="InParanoid" id="A0A6J2XIE3"/>
<feature type="region of interest" description="Disordered" evidence="1">
    <location>
        <begin position="148"/>
        <end position="203"/>
    </location>
</feature>
<accession>A0A6J2XIE3</accession>
<feature type="compositionally biased region" description="Gly residues" evidence="1">
    <location>
        <begin position="166"/>
        <end position="198"/>
    </location>
</feature>
<dbReference type="GeneID" id="115878353"/>
<keyword evidence="3" id="KW-1185">Reference proteome</keyword>
<feature type="compositionally biased region" description="Basic and acidic residues" evidence="1">
    <location>
        <begin position="65"/>
        <end position="87"/>
    </location>
</feature>
<evidence type="ECO:0000313" key="4">
    <source>
        <dbReference type="RefSeq" id="XP_030750685.1"/>
    </source>
</evidence>